<dbReference type="Pfam" id="PF16935">
    <property type="entry name" value="Hol_Tox"/>
    <property type="match status" value="1"/>
</dbReference>
<comment type="caution">
    <text evidence="2">The sequence shown here is derived from an EMBL/GenBank/DDBJ whole genome shotgun (WGS) entry which is preliminary data.</text>
</comment>
<sequence length="43" mass="4999">MGIQFKLMLSFGMFTIALITLVVALLNEKRNSRHFNRRLAISF</sequence>
<dbReference type="Proteomes" id="UP000237934">
    <property type="component" value="Unassembled WGS sequence"/>
</dbReference>
<reference evidence="2 3" key="1">
    <citation type="journal article" date="2018" name="Pathog. Dis.">
        <title>Whole-genome sequencing based characterization of antimicrobial resistance in Enterococcus.</title>
        <authorList>
            <person name="Tyson G."/>
        </authorList>
    </citation>
    <scope>NUCLEOTIDE SEQUENCE [LARGE SCALE GENOMIC DNA]</scope>
    <source>
        <strain evidence="2 3">CVM N55263</strain>
    </source>
</reference>
<dbReference type="InterPro" id="IPR031616">
    <property type="entry name" value="BsrE-like"/>
</dbReference>
<organism evidence="2 3">
    <name type="scientific">Enterococcus mundtii</name>
    <dbReference type="NCBI Taxonomy" id="53346"/>
    <lineage>
        <taxon>Bacteria</taxon>
        <taxon>Bacillati</taxon>
        <taxon>Bacillota</taxon>
        <taxon>Bacilli</taxon>
        <taxon>Lactobacillales</taxon>
        <taxon>Enterococcaceae</taxon>
        <taxon>Enterococcus</taxon>
    </lineage>
</organism>
<evidence type="ECO:0000313" key="2">
    <source>
        <dbReference type="EMBL" id="PQF22790.1"/>
    </source>
</evidence>
<feature type="transmembrane region" description="Helical" evidence="1">
    <location>
        <begin position="6"/>
        <end position="27"/>
    </location>
</feature>
<evidence type="ECO:0000256" key="1">
    <source>
        <dbReference type="SAM" id="Phobius"/>
    </source>
</evidence>
<dbReference type="AlphaFoldDB" id="A0A2S7RT15"/>
<proteinExistence type="predicted"/>
<name>A0A2S7RT15_ENTMU</name>
<keyword evidence="1" id="KW-0812">Transmembrane</keyword>
<protein>
    <submittedName>
        <fullName evidence="2">Uncharacterized protein</fullName>
    </submittedName>
</protein>
<evidence type="ECO:0000313" key="3">
    <source>
        <dbReference type="Proteomes" id="UP000237934"/>
    </source>
</evidence>
<gene>
    <name evidence="2" type="ORF">CUS89_08735</name>
</gene>
<accession>A0A2S7RT15</accession>
<dbReference type="EMBL" id="PUAP01000027">
    <property type="protein sequence ID" value="PQF22790.1"/>
    <property type="molecule type" value="Genomic_DNA"/>
</dbReference>
<keyword evidence="1" id="KW-0472">Membrane</keyword>
<keyword evidence="1" id="KW-1133">Transmembrane helix</keyword>